<keyword evidence="8" id="KW-0249">Electron transport</keyword>
<evidence type="ECO:0000256" key="10">
    <source>
        <dbReference type="ARBA" id="ARBA00023002"/>
    </source>
</evidence>
<dbReference type="CDD" id="cd08760">
    <property type="entry name" value="Cyt_b561_FRRS1_like"/>
    <property type="match status" value="1"/>
</dbReference>
<feature type="transmembrane region" description="Helical" evidence="13">
    <location>
        <begin position="292"/>
        <end position="317"/>
    </location>
</feature>
<evidence type="ECO:0000313" key="17">
    <source>
        <dbReference type="EMBL" id="KAJ3053137.1"/>
    </source>
</evidence>
<organism evidence="17 18">
    <name type="scientific">Rhizophlyctis rosea</name>
    <dbReference type="NCBI Taxonomy" id="64517"/>
    <lineage>
        <taxon>Eukaryota</taxon>
        <taxon>Fungi</taxon>
        <taxon>Fungi incertae sedis</taxon>
        <taxon>Chytridiomycota</taxon>
        <taxon>Chytridiomycota incertae sedis</taxon>
        <taxon>Chytridiomycetes</taxon>
        <taxon>Rhizophlyctidales</taxon>
        <taxon>Rhizophlyctidaceae</taxon>
        <taxon>Rhizophlyctis</taxon>
    </lineage>
</organism>
<feature type="binding site" evidence="12">
    <location>
        <position position="722"/>
    </location>
    <ligand>
        <name>FAD</name>
        <dbReference type="ChEBI" id="CHEBI:57692"/>
    </ligand>
</feature>
<evidence type="ECO:0000313" key="18">
    <source>
        <dbReference type="Proteomes" id="UP001212841"/>
    </source>
</evidence>
<proteinExistence type="inferred from homology"/>
<evidence type="ECO:0000256" key="3">
    <source>
        <dbReference type="ARBA" id="ARBA00006105"/>
    </source>
</evidence>
<dbReference type="InterPro" id="IPR006593">
    <property type="entry name" value="Cyt_b561/ferric_Rdtase_TM"/>
</dbReference>
<dbReference type="InterPro" id="IPR036028">
    <property type="entry name" value="SH3-like_dom_sf"/>
</dbReference>
<feature type="transmembrane region" description="Helical" evidence="13">
    <location>
        <begin position="396"/>
        <end position="415"/>
    </location>
</feature>
<dbReference type="InterPro" id="IPR001199">
    <property type="entry name" value="Cyt_B5-like_heme/steroid-bd"/>
</dbReference>
<dbReference type="Pfam" id="PF00173">
    <property type="entry name" value="Cyt-b5"/>
    <property type="match status" value="1"/>
</dbReference>
<gene>
    <name evidence="17" type="ORF">HK097_004939</name>
</gene>
<keyword evidence="6 13" id="KW-0812">Transmembrane</keyword>
<dbReference type="Gene3D" id="1.20.120.1770">
    <property type="match status" value="1"/>
</dbReference>
<accession>A0AAD5X2M4</accession>
<dbReference type="Proteomes" id="UP001212841">
    <property type="component" value="Unassembled WGS sequence"/>
</dbReference>
<dbReference type="InterPro" id="IPR039261">
    <property type="entry name" value="FNR_nucleotide-bd"/>
</dbReference>
<protein>
    <submittedName>
        <fullName evidence="17">Uncharacterized protein</fullName>
    </submittedName>
</protein>
<comment type="caution">
    <text evidence="17">The sequence shown here is derived from an EMBL/GenBank/DDBJ whole genome shotgun (WGS) entry which is preliminary data.</text>
</comment>
<evidence type="ECO:0000256" key="8">
    <source>
        <dbReference type="ARBA" id="ARBA00022982"/>
    </source>
</evidence>
<dbReference type="PROSITE" id="PS50939">
    <property type="entry name" value="CYTOCHROME_B561"/>
    <property type="match status" value="1"/>
</dbReference>
<evidence type="ECO:0000256" key="2">
    <source>
        <dbReference type="ARBA" id="ARBA00004370"/>
    </source>
</evidence>
<dbReference type="Gene3D" id="3.40.50.80">
    <property type="entry name" value="Nucleotide-binding domain of ferredoxin-NADP reductase (FNR) module"/>
    <property type="match status" value="1"/>
</dbReference>
<dbReference type="Gene3D" id="2.40.30.10">
    <property type="entry name" value="Translation factors"/>
    <property type="match status" value="1"/>
</dbReference>
<evidence type="ECO:0000259" key="14">
    <source>
        <dbReference type="PROSITE" id="PS50255"/>
    </source>
</evidence>
<dbReference type="GO" id="GO:0016491">
    <property type="term" value="F:oxidoreductase activity"/>
    <property type="evidence" value="ECO:0007669"/>
    <property type="project" value="UniProtKB-KW"/>
</dbReference>
<feature type="transmembrane region" description="Helical" evidence="13">
    <location>
        <begin position="323"/>
        <end position="351"/>
    </location>
</feature>
<evidence type="ECO:0000256" key="5">
    <source>
        <dbReference type="ARBA" id="ARBA00022630"/>
    </source>
</evidence>
<dbReference type="Pfam" id="PF00970">
    <property type="entry name" value="FAD_binding_6"/>
    <property type="match status" value="1"/>
</dbReference>
<dbReference type="EMBL" id="JADGJD010000233">
    <property type="protein sequence ID" value="KAJ3053137.1"/>
    <property type="molecule type" value="Genomic_DNA"/>
</dbReference>
<dbReference type="InterPro" id="IPR036400">
    <property type="entry name" value="Cyt_B5-like_heme/steroid_sf"/>
</dbReference>
<keyword evidence="9 13" id="KW-1133">Transmembrane helix</keyword>
<dbReference type="GO" id="GO:0016020">
    <property type="term" value="C:membrane"/>
    <property type="evidence" value="ECO:0007669"/>
    <property type="project" value="UniProtKB-SubCell"/>
</dbReference>
<evidence type="ECO:0000259" key="15">
    <source>
        <dbReference type="PROSITE" id="PS50939"/>
    </source>
</evidence>
<keyword evidence="7 12" id="KW-0274">FAD</keyword>
<evidence type="ECO:0000259" key="16">
    <source>
        <dbReference type="PROSITE" id="PS51384"/>
    </source>
</evidence>
<feature type="transmembrane region" description="Helical" evidence="13">
    <location>
        <begin position="363"/>
        <end position="390"/>
    </location>
</feature>
<reference evidence="17" key="1">
    <citation type="submission" date="2020-05" db="EMBL/GenBank/DDBJ databases">
        <title>Phylogenomic resolution of chytrid fungi.</title>
        <authorList>
            <person name="Stajich J.E."/>
            <person name="Amses K."/>
            <person name="Simmons R."/>
            <person name="Seto K."/>
            <person name="Myers J."/>
            <person name="Bonds A."/>
            <person name="Quandt C.A."/>
            <person name="Barry K."/>
            <person name="Liu P."/>
            <person name="Grigoriev I."/>
            <person name="Longcore J.E."/>
            <person name="James T.Y."/>
        </authorList>
    </citation>
    <scope>NUCLEOTIDE SEQUENCE</scope>
    <source>
        <strain evidence="17">JEL0318</strain>
    </source>
</reference>
<comment type="subcellular location">
    <subcellularLocation>
        <location evidence="2">Membrane</location>
    </subcellularLocation>
</comment>
<feature type="domain" description="Cytochrome b5 heme-binding" evidence="14">
    <location>
        <begin position="483"/>
        <end position="529"/>
    </location>
</feature>
<feature type="domain" description="Cytochrome b561" evidence="15">
    <location>
        <begin position="223"/>
        <end position="416"/>
    </location>
</feature>
<feature type="domain" description="FAD-binding FR-type" evidence="16">
    <location>
        <begin position="637"/>
        <end position="748"/>
    </location>
</feature>
<dbReference type="Gene3D" id="2.30.30.40">
    <property type="entry name" value="SH3 Domains"/>
    <property type="match status" value="1"/>
</dbReference>
<keyword evidence="10" id="KW-0560">Oxidoreductase</keyword>
<evidence type="ECO:0000256" key="12">
    <source>
        <dbReference type="PIRSR" id="PIRSR601834-1"/>
    </source>
</evidence>
<comment type="similarity">
    <text evidence="3">Belongs to the flavoprotein pyridine nucleotide cytochrome reductase family.</text>
</comment>
<dbReference type="PROSITE" id="PS51384">
    <property type="entry name" value="FAD_FR"/>
    <property type="match status" value="1"/>
</dbReference>
<dbReference type="PANTHER" id="PTHR19370">
    <property type="entry name" value="NADH-CYTOCHROME B5 REDUCTASE"/>
    <property type="match status" value="1"/>
</dbReference>
<keyword evidence="11 13" id="KW-0472">Membrane</keyword>
<evidence type="ECO:0000256" key="9">
    <source>
        <dbReference type="ARBA" id="ARBA00022989"/>
    </source>
</evidence>
<comment type="cofactor">
    <cofactor evidence="1 12">
        <name>FAD</name>
        <dbReference type="ChEBI" id="CHEBI:57692"/>
    </cofactor>
</comment>
<feature type="binding site" evidence="12">
    <location>
        <position position="698"/>
    </location>
    <ligand>
        <name>FAD</name>
        <dbReference type="ChEBI" id="CHEBI:57692"/>
    </ligand>
</feature>
<feature type="binding site" evidence="12">
    <location>
        <position position="700"/>
    </location>
    <ligand>
        <name>FAD</name>
        <dbReference type="ChEBI" id="CHEBI:57692"/>
    </ligand>
</feature>
<feature type="transmembrane region" description="Helical" evidence="13">
    <location>
        <begin position="261"/>
        <end position="280"/>
    </location>
</feature>
<keyword evidence="18" id="KW-1185">Reference proteome</keyword>
<evidence type="ECO:0000256" key="1">
    <source>
        <dbReference type="ARBA" id="ARBA00001974"/>
    </source>
</evidence>
<dbReference type="SUPFAM" id="SSF52343">
    <property type="entry name" value="Ferredoxin reductase-like, C-terminal NADP-linked domain"/>
    <property type="match status" value="1"/>
</dbReference>
<keyword evidence="5 12" id="KW-0285">Flavoprotein</keyword>
<evidence type="ECO:0000256" key="13">
    <source>
        <dbReference type="SAM" id="Phobius"/>
    </source>
</evidence>
<dbReference type="AlphaFoldDB" id="A0AAD5X2M4"/>
<keyword evidence="4" id="KW-0813">Transport</keyword>
<dbReference type="InterPro" id="IPR008333">
    <property type="entry name" value="Cbr1-like_FAD-bd_dom"/>
</dbReference>
<evidence type="ECO:0000256" key="11">
    <source>
        <dbReference type="ARBA" id="ARBA00023136"/>
    </source>
</evidence>
<evidence type="ECO:0000256" key="6">
    <source>
        <dbReference type="ARBA" id="ARBA00022692"/>
    </source>
</evidence>
<feature type="binding site" evidence="12">
    <location>
        <position position="715"/>
    </location>
    <ligand>
        <name>FAD</name>
        <dbReference type="ChEBI" id="CHEBI:57692"/>
    </ligand>
</feature>
<feature type="binding site" evidence="12">
    <location>
        <position position="723"/>
    </location>
    <ligand>
        <name>FAD</name>
        <dbReference type="ChEBI" id="CHEBI:57692"/>
    </ligand>
</feature>
<evidence type="ECO:0000256" key="4">
    <source>
        <dbReference type="ARBA" id="ARBA00022448"/>
    </source>
</evidence>
<dbReference type="SUPFAM" id="SSF55856">
    <property type="entry name" value="Cytochrome b5-like heme/steroid binding domain"/>
    <property type="match status" value="1"/>
</dbReference>
<dbReference type="PROSITE" id="PS50255">
    <property type="entry name" value="CYTOCHROME_B5_2"/>
    <property type="match status" value="1"/>
</dbReference>
<name>A0AAD5X2M4_9FUNG</name>
<sequence>MLSKTKIQILPYTFFFPTIIIAAALPIIIYFAAFATKTKPAPAVGATPDADIIPEGLPSTAGYPFSRTLYRDQWYSYAIYWNIINQGTIDEAVDAVTVLTGPERMSDAHALRFAWAGIGWGKSMLEADFTVCHMDPRKSNREDETLSADVHEHYTQQKYAAPLRYKGPYNITTGVQGGYRNGQFLCHWQRRTRSTVSYLTSVDVDANTDMLWAFNPRSDYNYRKECFTYHEENHRGRIRANLAGGQMVMESNTYRLLDKQIHGGGMALIWMIIFPLSIFYARYLRSTFRWIIVHITIQCLGIVGMIAFLAVILNAYINFTIPHAIVGLVIFGLIAAQLTLGVFNALGLAFEKYDRIRKWIQKFHYLIGGTLLVLAAIQVGLGLDILYPWIEPRVPALWVLYFTVIVFWVTSFIFAEAWHQAKMKRKDPGMHQPWDVVKANMKPNGPDVKQKGARVIDVPLDNVGSNDTLLAPSMRTFSWQSLHQAVLDGELLVVGNRRYVYDISQWIKSHPGGQIILYAVVGTDISNDYFHEAGFDASEFTPKKAIPANKGHRTRDARPLQRESTIVPRRPRDSAIELFQSQFSQTQLTEEDWKKILRSRRTHVHTRLAIQKLASLLIGELPPPSYELAPTDAFDAHEFRRFAITAKTLLTANNIRTPVYSLRLCHIYPHTTVGTPPTILPGQSIEIQARIDGEWVSRYYTPTSGDMNAFEIAVKVVPDGLMSKWLAKQKPGDRQFKVRGPFGAPIVGPGRVLSGCGVVRGANGGRENGIPEEIVMIAAGSGLSPFLQAIKHLLLPLGQPLMIAAEHFPAADDELELYPGDFVYTTYHYNDGWALGTVAHTGQNGIFPLAVTFPPFNDSNRPFRITLINCVHSLEDVYGGEIFTGAKLSYPDLIDVHHFVEALQPRDVARDDGVEFGTLHAGRADRQKLLQVLDGKRLGEETAEGGIVTKAIVCGPPTFNSLVVDALTDAGATQAEVAVLLPDRCVGVEAFNG</sequence>
<dbReference type="SUPFAM" id="SSF50044">
    <property type="entry name" value="SH3-domain"/>
    <property type="match status" value="1"/>
</dbReference>
<dbReference type="Pfam" id="PF03188">
    <property type="entry name" value="Cytochrom_B561"/>
    <property type="match status" value="1"/>
</dbReference>
<dbReference type="InterPro" id="IPR017938">
    <property type="entry name" value="Riboflavin_synthase-like_b-brl"/>
</dbReference>
<dbReference type="InterPro" id="IPR001834">
    <property type="entry name" value="CBR-like"/>
</dbReference>
<dbReference type="SUPFAM" id="SSF63380">
    <property type="entry name" value="Riboflavin synthase domain-like"/>
    <property type="match status" value="1"/>
</dbReference>
<dbReference type="Gene3D" id="3.10.120.10">
    <property type="entry name" value="Cytochrome b5-like heme/steroid binding domain"/>
    <property type="match status" value="1"/>
</dbReference>
<feature type="transmembrane region" description="Helical" evidence="13">
    <location>
        <begin position="12"/>
        <end position="33"/>
    </location>
</feature>
<evidence type="ECO:0000256" key="7">
    <source>
        <dbReference type="ARBA" id="ARBA00022827"/>
    </source>
</evidence>
<dbReference type="InterPro" id="IPR017927">
    <property type="entry name" value="FAD-bd_FR_type"/>
</dbReference>